<organism evidence="1 2">
    <name type="scientific">Arabidopsis thaliana</name>
    <name type="common">Mouse-ear cress</name>
    <dbReference type="NCBI Taxonomy" id="3702"/>
    <lineage>
        <taxon>Eukaryota</taxon>
        <taxon>Viridiplantae</taxon>
        <taxon>Streptophyta</taxon>
        <taxon>Embryophyta</taxon>
        <taxon>Tracheophyta</taxon>
        <taxon>Spermatophyta</taxon>
        <taxon>Magnoliopsida</taxon>
        <taxon>eudicotyledons</taxon>
        <taxon>Gunneridae</taxon>
        <taxon>Pentapetalae</taxon>
        <taxon>rosids</taxon>
        <taxon>malvids</taxon>
        <taxon>Brassicales</taxon>
        <taxon>Brassicaceae</taxon>
        <taxon>Camelineae</taxon>
        <taxon>Arabidopsis</taxon>
    </lineage>
</organism>
<gene>
    <name evidence="1" type="ordered locus">AXX17_At2g05840</name>
</gene>
<dbReference type="PANTHER" id="PTHR47481">
    <property type="match status" value="1"/>
</dbReference>
<dbReference type="EMBL" id="LUHQ01000002">
    <property type="protein sequence ID" value="OAP09503.1"/>
    <property type="molecule type" value="Genomic_DNA"/>
</dbReference>
<dbReference type="AlphaFoldDB" id="A0A178VWS8"/>
<evidence type="ECO:0000313" key="2">
    <source>
        <dbReference type="Proteomes" id="UP000078284"/>
    </source>
</evidence>
<protein>
    <recommendedName>
        <fullName evidence="3">Retrotransposon gag domain-containing protein</fullName>
    </recommendedName>
</protein>
<name>A0A178VWS8_ARATH</name>
<evidence type="ECO:0008006" key="3">
    <source>
        <dbReference type="Google" id="ProtNLM"/>
    </source>
</evidence>
<proteinExistence type="predicted"/>
<evidence type="ECO:0000313" key="1">
    <source>
        <dbReference type="EMBL" id="OAP09503.1"/>
    </source>
</evidence>
<comment type="caution">
    <text evidence="1">The sequence shown here is derived from an EMBL/GenBank/DDBJ whole genome shotgun (WGS) entry which is preliminary data.</text>
</comment>
<sequence length="109" mass="12609">MTFDVSGNIEGNLLPTGEDDMAWQKRDGLVKLWIYGTLAQPLFRSVFKTCGSARDIWLHVENQFRNNRKLVELDNELRTMEIGDMMIRDYCQKVKFVADLLTNVAIILL</sequence>
<dbReference type="Proteomes" id="UP000078284">
    <property type="component" value="Chromosome 2"/>
</dbReference>
<reference evidence="2" key="1">
    <citation type="journal article" date="2016" name="Proc. Natl. Acad. Sci. U.S.A.">
        <title>Chromosome-level assembly of Arabidopsis thaliana Ler reveals the extent of translocation and inversion polymorphisms.</title>
        <authorList>
            <person name="Zapata L."/>
            <person name="Ding J."/>
            <person name="Willing E.M."/>
            <person name="Hartwig B."/>
            <person name="Bezdan D."/>
            <person name="Jiao W.B."/>
            <person name="Patel V."/>
            <person name="Velikkakam James G."/>
            <person name="Koornneef M."/>
            <person name="Ossowski S."/>
            <person name="Schneeberger K."/>
        </authorList>
    </citation>
    <scope>NUCLEOTIDE SEQUENCE [LARGE SCALE GENOMIC DNA]</scope>
    <source>
        <strain evidence="2">cv. Landsberg erecta</strain>
    </source>
</reference>
<dbReference type="PANTHER" id="PTHR47481:SF41">
    <property type="entry name" value="COPIA-LIKE POLYPROTEIN_RETROTRANSPOSON"/>
    <property type="match status" value="1"/>
</dbReference>
<accession>A0A178VWS8</accession>